<feature type="coiled-coil region" evidence="3">
    <location>
        <begin position="173"/>
        <end position="207"/>
    </location>
</feature>
<dbReference type="PANTHER" id="PTHR46607:SF1">
    <property type="entry name" value="SEC14 DOMAIN AND SPECTRIN REPEAT-CONTAINING PROTEIN 1"/>
    <property type="match status" value="1"/>
</dbReference>
<dbReference type="Pfam" id="PF13716">
    <property type="entry name" value="CRAL_TRIO_2"/>
    <property type="match status" value="1"/>
</dbReference>
<gene>
    <name evidence="6" type="ORF">g.42865</name>
</gene>
<dbReference type="GO" id="GO:0080025">
    <property type="term" value="F:phosphatidylinositol-3,5-bisphosphate binding"/>
    <property type="evidence" value="ECO:0007669"/>
    <property type="project" value="TreeGrafter"/>
</dbReference>
<organism evidence="6">
    <name type="scientific">Clastoptera arizonana</name>
    <name type="common">Arizona spittle bug</name>
    <dbReference type="NCBI Taxonomy" id="38151"/>
    <lineage>
        <taxon>Eukaryota</taxon>
        <taxon>Metazoa</taxon>
        <taxon>Ecdysozoa</taxon>
        <taxon>Arthropoda</taxon>
        <taxon>Hexapoda</taxon>
        <taxon>Insecta</taxon>
        <taxon>Pterygota</taxon>
        <taxon>Neoptera</taxon>
        <taxon>Paraneoptera</taxon>
        <taxon>Hemiptera</taxon>
        <taxon>Auchenorrhyncha</taxon>
        <taxon>Cercopoidea</taxon>
        <taxon>Clastopteridae</taxon>
        <taxon>Clastoptera</taxon>
    </lineage>
</organism>
<feature type="coiled-coil region" evidence="3">
    <location>
        <begin position="634"/>
        <end position="661"/>
    </location>
</feature>
<feature type="region of interest" description="Disordered" evidence="4">
    <location>
        <begin position="760"/>
        <end position="833"/>
    </location>
</feature>
<feature type="domain" description="CRAL-TRIO" evidence="5">
    <location>
        <begin position="1"/>
        <end position="163"/>
    </location>
</feature>
<evidence type="ECO:0000259" key="5">
    <source>
        <dbReference type="PROSITE" id="PS50191"/>
    </source>
</evidence>
<feature type="compositionally biased region" description="Polar residues" evidence="4">
    <location>
        <begin position="783"/>
        <end position="798"/>
    </location>
</feature>
<evidence type="ECO:0000256" key="4">
    <source>
        <dbReference type="SAM" id="MobiDB-lite"/>
    </source>
</evidence>
<dbReference type="GO" id="GO:0043325">
    <property type="term" value="F:phosphatidylinositol-3,4-bisphosphate binding"/>
    <property type="evidence" value="ECO:0007669"/>
    <property type="project" value="TreeGrafter"/>
</dbReference>
<dbReference type="GO" id="GO:0005546">
    <property type="term" value="F:phosphatidylinositol-4,5-bisphosphate binding"/>
    <property type="evidence" value="ECO:0007669"/>
    <property type="project" value="TreeGrafter"/>
</dbReference>
<dbReference type="GO" id="GO:0010314">
    <property type="term" value="F:phosphatidylinositol-5-phosphate binding"/>
    <property type="evidence" value="ECO:0007669"/>
    <property type="project" value="TreeGrafter"/>
</dbReference>
<feature type="non-terminal residue" evidence="6">
    <location>
        <position position="1"/>
    </location>
</feature>
<dbReference type="PANTHER" id="PTHR46607">
    <property type="entry name" value="SEC14 DOMAIN AND SPECTRIN REPEAT-CONTAINING PROTEIN 1"/>
    <property type="match status" value="1"/>
</dbReference>
<proteinExistence type="inferred from homology"/>
<dbReference type="InterPro" id="IPR056804">
    <property type="entry name" value="Spectrin_SESTD1"/>
</dbReference>
<dbReference type="Pfam" id="PF24915">
    <property type="entry name" value="Spectrin_SESTD1"/>
    <property type="match status" value="1"/>
</dbReference>
<dbReference type="CDD" id="cd00170">
    <property type="entry name" value="SEC14"/>
    <property type="match status" value="1"/>
</dbReference>
<dbReference type="AlphaFoldDB" id="A0A1B6DY46"/>
<name>A0A1B6DY46_9HEMI</name>
<evidence type="ECO:0000256" key="2">
    <source>
        <dbReference type="ARBA" id="ARBA00038285"/>
    </source>
</evidence>
<accession>A0A1B6DY46</accession>
<comment type="similarity">
    <text evidence="2">Belongs to the SOLO family.</text>
</comment>
<dbReference type="EMBL" id="GEDC01006704">
    <property type="protein sequence ID" value="JAS30594.1"/>
    <property type="molecule type" value="Transcribed_RNA"/>
</dbReference>
<sequence length="990" mass="113107">AIHLYLHRRLDMEAVGMLDTLESKIAVMPGGRDREDRPLIFVAAPIEAAPWSKENLDEVLKYFLSILSAETRAQGFTIVVDAQRSTWRLVRLCTRQISMSLGSIMATILVLRPDAFWDKQRVDNCARSHKEGEPIHIPISRLTKFVDPTQLPEDYGGIWNYNHDSWIQNRVHVEEFVKSAERAVSDIERLRQRMTGNQENIEGTEAVSLSVKEENLNISTNIYVQNRMSVQKLLQSGTRLIERLDDHYATANFRLMPQDVIDTKEKIDRLIEIIEGKVVLIEKAWADFQKTVVDAKEIHILEDGVQRVTDWILGPGETMLNSQQEVGYDIISAEDLRRDHESLELQCRETYGHYAELLHKIDLLSQNEIAIQEDLKSQRDFMDFVCRSFATRLERRRNVLITSARFFRLVTEYFQMTSDVYESLVMCNDIQALDSAHCTLMELQDSQNNIDMVETALVREGEKLSDLLSMPVKDALGRELSVDYANDIVNVREILDMTTARSQLFRDSVELQRLTLQQATHVYDYEKDAAQAIEWLDELFLVMLKSHAHVGCDVYEIQLQKEEHQSFQETAKSTYEYGCQLLNAALTLRQSCKLPTDMNSSLSHNLWQAWKSLYTVGQEQMTRLRVSAVFHRSVQQHCKQLSELMNSVKALEEEEETSHRRSKLRKFLSSRERLLLEVGRMVRLGRLLRTRLREPLCLQQELDESNVTAVEAITEKLSEVTGLAEELDTALCGSHSDVVALNTTKILDGTASTTPEEWYNSLTKSKSGQDDNSKSEEDFVTASECTCTPPSRSSSFHTASEGEASSSPWWEVEPSSDQELEGEKVMKKPHRKEVTLHQEVTEICHMKLSRKEGCSITTTTFLKEYETGSSPDQEEETSKVPQLEVSSLLALDDVPTESNVDGDEEDKALVQELEESREWFELKVVEMTPSLTRLGGNLAEAQEMEKCHEEVLMKIQSKQSPVEELLRQADQLVASQKTKAEVYTAMADSL</sequence>
<reference evidence="6" key="1">
    <citation type="submission" date="2015-12" db="EMBL/GenBank/DDBJ databases">
        <title>De novo transcriptome assembly of four potential Pierce s Disease insect vectors from Arizona vineyards.</title>
        <authorList>
            <person name="Tassone E.E."/>
        </authorList>
    </citation>
    <scope>NUCLEOTIDE SEQUENCE</scope>
</reference>
<dbReference type="PROSITE" id="PS50191">
    <property type="entry name" value="CRAL_TRIO"/>
    <property type="match status" value="1"/>
</dbReference>
<dbReference type="GO" id="GO:0070273">
    <property type="term" value="F:phosphatidylinositol-4-phosphate binding"/>
    <property type="evidence" value="ECO:0007669"/>
    <property type="project" value="TreeGrafter"/>
</dbReference>
<feature type="non-terminal residue" evidence="6">
    <location>
        <position position="990"/>
    </location>
</feature>
<keyword evidence="3" id="KW-0175">Coiled coil</keyword>
<dbReference type="GO" id="GO:0032266">
    <property type="term" value="F:phosphatidylinositol-3-phosphate binding"/>
    <property type="evidence" value="ECO:0007669"/>
    <property type="project" value="TreeGrafter"/>
</dbReference>
<keyword evidence="1" id="KW-0677">Repeat</keyword>
<dbReference type="Gene3D" id="1.20.58.60">
    <property type="match status" value="1"/>
</dbReference>
<dbReference type="SUPFAM" id="SSF46966">
    <property type="entry name" value="Spectrin repeat"/>
    <property type="match status" value="3"/>
</dbReference>
<feature type="compositionally biased region" description="Basic and acidic residues" evidence="4">
    <location>
        <begin position="767"/>
        <end position="777"/>
    </location>
</feature>
<evidence type="ECO:0000313" key="6">
    <source>
        <dbReference type="EMBL" id="JAS30594.1"/>
    </source>
</evidence>
<feature type="compositionally biased region" description="Basic and acidic residues" evidence="4">
    <location>
        <begin position="821"/>
        <end position="833"/>
    </location>
</feature>
<dbReference type="InterPro" id="IPR001251">
    <property type="entry name" value="CRAL-TRIO_dom"/>
</dbReference>
<protein>
    <recommendedName>
        <fullName evidence="5">CRAL-TRIO domain-containing protein</fullName>
    </recommendedName>
</protein>
<evidence type="ECO:0000256" key="1">
    <source>
        <dbReference type="ARBA" id="ARBA00022737"/>
    </source>
</evidence>
<evidence type="ECO:0000256" key="3">
    <source>
        <dbReference type="SAM" id="Coils"/>
    </source>
</evidence>